<accession>A0ABW3UEX3</accession>
<comment type="caution">
    <text evidence="4">The sequence shown here is derived from an EMBL/GenBank/DDBJ whole genome shotgun (WGS) entry which is preliminary data.</text>
</comment>
<evidence type="ECO:0000259" key="3">
    <source>
        <dbReference type="Pfam" id="PF00144"/>
    </source>
</evidence>
<feature type="signal peptide" evidence="2">
    <location>
        <begin position="1"/>
        <end position="21"/>
    </location>
</feature>
<feature type="domain" description="Beta-lactamase-related" evidence="3">
    <location>
        <begin position="33"/>
        <end position="356"/>
    </location>
</feature>
<dbReference type="PANTHER" id="PTHR46825">
    <property type="entry name" value="D-ALANYL-D-ALANINE-CARBOXYPEPTIDASE/ENDOPEPTIDASE AMPH"/>
    <property type="match status" value="1"/>
</dbReference>
<evidence type="ECO:0000256" key="2">
    <source>
        <dbReference type="SAM" id="SignalP"/>
    </source>
</evidence>
<dbReference type="PANTHER" id="PTHR46825:SF9">
    <property type="entry name" value="BETA-LACTAMASE-RELATED DOMAIN-CONTAINING PROTEIN"/>
    <property type="match status" value="1"/>
</dbReference>
<evidence type="ECO:0000313" key="4">
    <source>
        <dbReference type="EMBL" id="MFD1218014.1"/>
    </source>
</evidence>
<name>A0ABW3UEX3_9GAMM</name>
<feature type="chain" id="PRO_5046833233" evidence="2">
    <location>
        <begin position="22"/>
        <end position="491"/>
    </location>
</feature>
<protein>
    <submittedName>
        <fullName evidence="4">Serine hydrolase</fullName>
    </submittedName>
</protein>
<keyword evidence="5" id="KW-1185">Reference proteome</keyword>
<evidence type="ECO:0000256" key="1">
    <source>
        <dbReference type="SAM" id="Coils"/>
    </source>
</evidence>
<dbReference type="Gene3D" id="2.40.128.600">
    <property type="match status" value="1"/>
</dbReference>
<feature type="coiled-coil region" evidence="1">
    <location>
        <begin position="372"/>
        <end position="399"/>
    </location>
</feature>
<dbReference type="Gene3D" id="3.40.710.10">
    <property type="entry name" value="DD-peptidase/beta-lactamase superfamily"/>
    <property type="match status" value="1"/>
</dbReference>
<dbReference type="SUPFAM" id="SSF56601">
    <property type="entry name" value="beta-lactamase/transpeptidase-like"/>
    <property type="match status" value="1"/>
</dbReference>
<dbReference type="RefSeq" id="WP_230435638.1">
    <property type="nucleotide sequence ID" value="NZ_CP087715.1"/>
</dbReference>
<dbReference type="Proteomes" id="UP001597264">
    <property type="component" value="Unassembled WGS sequence"/>
</dbReference>
<dbReference type="GO" id="GO:0016787">
    <property type="term" value="F:hydrolase activity"/>
    <property type="evidence" value="ECO:0007669"/>
    <property type="project" value="UniProtKB-KW"/>
</dbReference>
<gene>
    <name evidence="4" type="ORF">ACFQ2X_15520</name>
</gene>
<keyword evidence="4" id="KW-0378">Hydrolase</keyword>
<reference evidence="5" key="1">
    <citation type="journal article" date="2019" name="Int. J. Syst. Evol. Microbiol.">
        <title>The Global Catalogue of Microorganisms (GCM) 10K type strain sequencing project: providing services to taxonomists for standard genome sequencing and annotation.</title>
        <authorList>
            <consortium name="The Broad Institute Genomics Platform"/>
            <consortium name="The Broad Institute Genome Sequencing Center for Infectious Disease"/>
            <person name="Wu L."/>
            <person name="Ma J."/>
        </authorList>
    </citation>
    <scope>NUCLEOTIDE SEQUENCE [LARGE SCALE GENOMIC DNA]</scope>
    <source>
        <strain evidence="5">CCUG 54356</strain>
    </source>
</reference>
<dbReference type="InterPro" id="IPR012338">
    <property type="entry name" value="Beta-lactam/transpept-like"/>
</dbReference>
<keyword evidence="2" id="KW-0732">Signal</keyword>
<sequence>MLLRRLICGALGYVIAVSVHAQEWQTNVEEFGEHLVASGAVPGMAIAVVQGEQIIYRHSFGVADIHTGRKVDDDTYFYIASSTKALTATAAALKAAHGHLDLDKPVTNYLPELAGSEWESRRVTLAELLSMRHGMKDDWPVVLRTAYTGNYTRSKLIDLLGSYQPSENGKSFHYDNLGYNVIGLVLGGKEKQGWKQVVHSEVLAPLGMNQTTSKLTELKIEQVAMPHNIASIPTNRLTLLKDDENLHAAGGHFSTASSLARFVSAHINLGTFQGEQLLPAAPLHLTQRVHAKQDRKFGDYQRTGWGYGWDIGRYEGELLLHRFGAFPGYRTHMSFMPEHGVGVVVLANASTPAVDLMANLVYETLLKKEGAQARFLDKLKVLEQRLAGYRERYAKHLEERKQRAAPLAHPLEAYTGSYDNPELGVMTWRLNGNYLEVQMGVAHSPAEIYDAKVNAFRIEITGGGRVAHFLVDESGSITGLRFLEREFKRRL</sequence>
<organism evidence="4 5">
    <name type="scientific">Microbulbifer celer</name>
    <dbReference type="NCBI Taxonomy" id="435905"/>
    <lineage>
        <taxon>Bacteria</taxon>
        <taxon>Pseudomonadati</taxon>
        <taxon>Pseudomonadota</taxon>
        <taxon>Gammaproteobacteria</taxon>
        <taxon>Cellvibrionales</taxon>
        <taxon>Microbulbiferaceae</taxon>
        <taxon>Microbulbifer</taxon>
    </lineage>
</organism>
<dbReference type="Pfam" id="PF00144">
    <property type="entry name" value="Beta-lactamase"/>
    <property type="match status" value="1"/>
</dbReference>
<proteinExistence type="predicted"/>
<dbReference type="InterPro" id="IPR050491">
    <property type="entry name" value="AmpC-like"/>
</dbReference>
<keyword evidence="1" id="KW-0175">Coiled coil</keyword>
<dbReference type="EMBL" id="JBHTLR010000022">
    <property type="protein sequence ID" value="MFD1218014.1"/>
    <property type="molecule type" value="Genomic_DNA"/>
</dbReference>
<dbReference type="InterPro" id="IPR001466">
    <property type="entry name" value="Beta-lactam-related"/>
</dbReference>
<evidence type="ECO:0000313" key="5">
    <source>
        <dbReference type="Proteomes" id="UP001597264"/>
    </source>
</evidence>